<evidence type="ECO:0000256" key="3">
    <source>
        <dbReference type="ARBA" id="ARBA00022912"/>
    </source>
</evidence>
<accession>A0A1C7M7F0</accession>
<dbReference type="GO" id="GO:0007165">
    <property type="term" value="P:signal transduction"/>
    <property type="evidence" value="ECO:0007669"/>
    <property type="project" value="TreeGrafter"/>
</dbReference>
<dbReference type="SMART" id="SM00195">
    <property type="entry name" value="DSPc"/>
    <property type="match status" value="1"/>
</dbReference>
<evidence type="ECO:0000313" key="8">
    <source>
        <dbReference type="EMBL" id="OBZ72497.1"/>
    </source>
</evidence>
<comment type="similarity">
    <text evidence="1">Belongs to the protein-tyrosine phosphatase family. Non-receptor class dual specificity subfamily.</text>
</comment>
<dbReference type="AlphaFoldDB" id="A0A1C7M7F0"/>
<dbReference type="PROSITE" id="PS50054">
    <property type="entry name" value="TYR_PHOSPHATASE_DUAL"/>
    <property type="match status" value="1"/>
</dbReference>
<dbReference type="Gene3D" id="3.90.190.10">
    <property type="entry name" value="Protein tyrosine phosphatase superfamily"/>
    <property type="match status" value="1"/>
</dbReference>
<keyword evidence="3" id="KW-0904">Protein phosphatase</keyword>
<dbReference type="GO" id="GO:0005829">
    <property type="term" value="C:cytosol"/>
    <property type="evidence" value="ECO:0007669"/>
    <property type="project" value="TreeGrafter"/>
</dbReference>
<dbReference type="PROSITE" id="PS00383">
    <property type="entry name" value="TYR_PHOSPHATASE_1"/>
    <property type="match status" value="1"/>
</dbReference>
<feature type="domain" description="Tyrosine specific protein phosphatases" evidence="7">
    <location>
        <begin position="101"/>
        <end position="154"/>
    </location>
</feature>
<dbReference type="Proteomes" id="UP000092993">
    <property type="component" value="Unassembled WGS sequence"/>
</dbReference>
<evidence type="ECO:0000256" key="5">
    <source>
        <dbReference type="ARBA" id="ARBA00048336"/>
    </source>
</evidence>
<dbReference type="CDD" id="cd14498">
    <property type="entry name" value="DSP"/>
    <property type="match status" value="1"/>
</dbReference>
<dbReference type="OMA" id="TKHGITH"/>
<proteinExistence type="inferred from homology"/>
<dbReference type="GO" id="GO:0004725">
    <property type="term" value="F:protein tyrosine phosphatase activity"/>
    <property type="evidence" value="ECO:0007669"/>
    <property type="project" value="TreeGrafter"/>
</dbReference>
<dbReference type="PROSITE" id="PS50056">
    <property type="entry name" value="TYR_PHOSPHATASE_2"/>
    <property type="match status" value="1"/>
</dbReference>
<protein>
    <submittedName>
        <fullName evidence="8">Putative rhodanese domain-containing dual specificity protein phosphatase</fullName>
    </submittedName>
</protein>
<evidence type="ECO:0000256" key="1">
    <source>
        <dbReference type="ARBA" id="ARBA00008601"/>
    </source>
</evidence>
<sequence>MLSFSSPTVHSSLVVTSRNVRPSTLGLITRTPSEIIPRLYLSGVFTAGSEEQLSSLGITHIISLIEVRPPYPKSLPHLKTLHIPIEDTANTNILQHLDLTTNFIRAALEESKHNVVLVHCAMGISRSATVVCAYLLATTPMIADEAIDFVRSRREIVCPNIGFRTQLDMYVAHLPGRRIHRRPWHKLLRRGYAG</sequence>
<dbReference type="InterPro" id="IPR020422">
    <property type="entry name" value="TYR_PHOSPHATASE_DUAL_dom"/>
</dbReference>
<dbReference type="InterPro" id="IPR000387">
    <property type="entry name" value="Tyr_Pase_dom"/>
</dbReference>
<gene>
    <name evidence="8" type="ORF">A0H81_07819</name>
</gene>
<evidence type="ECO:0000256" key="2">
    <source>
        <dbReference type="ARBA" id="ARBA00022801"/>
    </source>
</evidence>
<dbReference type="InterPro" id="IPR016130">
    <property type="entry name" value="Tyr_Pase_AS"/>
</dbReference>
<evidence type="ECO:0000259" key="7">
    <source>
        <dbReference type="PROSITE" id="PS50056"/>
    </source>
</evidence>
<reference evidence="8 9" key="1">
    <citation type="submission" date="2016-03" db="EMBL/GenBank/DDBJ databases">
        <title>Whole genome sequencing of Grifola frondosa 9006-11.</title>
        <authorList>
            <person name="Min B."/>
            <person name="Park H."/>
            <person name="Kim J.-G."/>
            <person name="Cho H."/>
            <person name="Oh Y.-L."/>
            <person name="Kong W.-S."/>
            <person name="Choi I.-G."/>
        </authorList>
    </citation>
    <scope>NUCLEOTIDE SEQUENCE [LARGE SCALE GENOMIC DNA]</scope>
    <source>
        <strain evidence="8 9">9006-11</strain>
    </source>
</reference>
<name>A0A1C7M7F0_GRIFR</name>
<evidence type="ECO:0000313" key="9">
    <source>
        <dbReference type="Proteomes" id="UP000092993"/>
    </source>
</evidence>
<keyword evidence="2" id="KW-0378">Hydrolase</keyword>
<comment type="catalytic activity">
    <reaction evidence="4">
        <text>O-phospho-L-seryl-[protein] + H2O = L-seryl-[protein] + phosphate</text>
        <dbReference type="Rhea" id="RHEA:20629"/>
        <dbReference type="Rhea" id="RHEA-COMP:9863"/>
        <dbReference type="Rhea" id="RHEA-COMP:11604"/>
        <dbReference type="ChEBI" id="CHEBI:15377"/>
        <dbReference type="ChEBI" id="CHEBI:29999"/>
        <dbReference type="ChEBI" id="CHEBI:43474"/>
        <dbReference type="ChEBI" id="CHEBI:83421"/>
        <dbReference type="EC" id="3.1.3.16"/>
    </reaction>
</comment>
<keyword evidence="9" id="KW-1185">Reference proteome</keyword>
<organism evidence="8 9">
    <name type="scientific">Grifola frondosa</name>
    <name type="common">Maitake</name>
    <name type="synonym">Polyporus frondosus</name>
    <dbReference type="NCBI Taxonomy" id="5627"/>
    <lineage>
        <taxon>Eukaryota</taxon>
        <taxon>Fungi</taxon>
        <taxon>Dikarya</taxon>
        <taxon>Basidiomycota</taxon>
        <taxon>Agaricomycotina</taxon>
        <taxon>Agaricomycetes</taxon>
        <taxon>Polyporales</taxon>
        <taxon>Grifolaceae</taxon>
        <taxon>Grifola</taxon>
    </lineage>
</organism>
<evidence type="ECO:0000256" key="4">
    <source>
        <dbReference type="ARBA" id="ARBA00047761"/>
    </source>
</evidence>
<dbReference type="PANTHER" id="PTHR45948:SF2">
    <property type="entry name" value="DUAL SPECIFICITY PROTEIN PHOSPHATASE"/>
    <property type="match status" value="1"/>
</dbReference>
<comment type="caution">
    <text evidence="8">The sequence shown here is derived from an EMBL/GenBank/DDBJ whole genome shotgun (WGS) entry which is preliminary data.</text>
</comment>
<dbReference type="EMBL" id="LUGG01000009">
    <property type="protein sequence ID" value="OBZ72497.1"/>
    <property type="molecule type" value="Genomic_DNA"/>
</dbReference>
<dbReference type="Pfam" id="PF00782">
    <property type="entry name" value="DSPc"/>
    <property type="match status" value="1"/>
</dbReference>
<dbReference type="OrthoDB" id="2017893at2759"/>
<dbReference type="PANTHER" id="PTHR45948">
    <property type="entry name" value="DUAL SPECIFICITY PROTEIN PHOSPHATASE DDB_G0269404-RELATED"/>
    <property type="match status" value="1"/>
</dbReference>
<dbReference type="GO" id="GO:0004722">
    <property type="term" value="F:protein serine/threonine phosphatase activity"/>
    <property type="evidence" value="ECO:0007669"/>
    <property type="project" value="UniProtKB-EC"/>
</dbReference>
<dbReference type="InterPro" id="IPR000340">
    <property type="entry name" value="Dual-sp_phosphatase_cat-dom"/>
</dbReference>
<evidence type="ECO:0000259" key="6">
    <source>
        <dbReference type="PROSITE" id="PS50054"/>
    </source>
</evidence>
<dbReference type="STRING" id="5627.A0A1C7M7F0"/>
<feature type="domain" description="Tyrosine-protein phosphatase" evidence="6">
    <location>
        <begin position="31"/>
        <end position="176"/>
    </location>
</feature>
<comment type="catalytic activity">
    <reaction evidence="5">
        <text>O-phospho-L-threonyl-[protein] + H2O = L-threonyl-[protein] + phosphate</text>
        <dbReference type="Rhea" id="RHEA:47004"/>
        <dbReference type="Rhea" id="RHEA-COMP:11060"/>
        <dbReference type="Rhea" id="RHEA-COMP:11605"/>
        <dbReference type="ChEBI" id="CHEBI:15377"/>
        <dbReference type="ChEBI" id="CHEBI:30013"/>
        <dbReference type="ChEBI" id="CHEBI:43474"/>
        <dbReference type="ChEBI" id="CHEBI:61977"/>
        <dbReference type="EC" id="3.1.3.16"/>
    </reaction>
</comment>
<dbReference type="SUPFAM" id="SSF52799">
    <property type="entry name" value="(Phosphotyrosine protein) phosphatases II"/>
    <property type="match status" value="1"/>
</dbReference>
<dbReference type="InterPro" id="IPR029021">
    <property type="entry name" value="Prot-tyrosine_phosphatase-like"/>
</dbReference>